<evidence type="ECO:0000256" key="2">
    <source>
        <dbReference type="SAM" id="MobiDB-lite"/>
    </source>
</evidence>
<sequence>MSRFDEAIEEAIGEAALRGSVPAENLAASIAERVRERQGSRLAEVSVSARVPRLREAPVSGAVSQSVHTLLGAAAAGEQRTRRMTGVSAQGITACPCGQAMAADDARERLAAEGFDSEEVERVLACVPIATHNQRGVGTLWVGVPDGAESPSVDPHLLLDIVEESMSSEIHELLKRPDEAHVIEKAHRRPRFVEDCVREMVRLSVERLAHLGERALVSARQENLETIHQHNVAAERHGLLGELARELSGASPSDAGPTRAQWLGGD</sequence>
<evidence type="ECO:0000256" key="1">
    <source>
        <dbReference type="ARBA" id="ARBA00022801"/>
    </source>
</evidence>
<dbReference type="PANTHER" id="PTHR36445">
    <property type="entry name" value="GTP CYCLOHYDROLASE MPTA"/>
    <property type="match status" value="1"/>
</dbReference>
<dbReference type="InterPro" id="IPR003801">
    <property type="entry name" value="GTP_cyclohydrolase_FolE2/MptA"/>
</dbReference>
<dbReference type="EMBL" id="CADCVV010000053">
    <property type="protein sequence ID" value="CAA9489920.1"/>
    <property type="molecule type" value="Genomic_DNA"/>
</dbReference>
<protein>
    <submittedName>
        <fullName evidence="3">GTP cyclohydrolase I type 2</fullName>
        <ecNumber evidence="3">3.5.4.16</ecNumber>
    </submittedName>
</protein>
<dbReference type="EC" id="3.5.4.16" evidence="3"/>
<dbReference type="AlphaFoldDB" id="A0A6J4S5Q6"/>
<keyword evidence="1 3" id="KW-0378">Hydrolase</keyword>
<dbReference type="Gene3D" id="3.10.270.10">
    <property type="entry name" value="Urate Oxidase"/>
    <property type="match status" value="1"/>
</dbReference>
<dbReference type="GO" id="GO:0003934">
    <property type="term" value="F:GTP cyclohydrolase I activity"/>
    <property type="evidence" value="ECO:0007669"/>
    <property type="project" value="UniProtKB-EC"/>
</dbReference>
<reference evidence="3" key="1">
    <citation type="submission" date="2020-02" db="EMBL/GenBank/DDBJ databases">
        <authorList>
            <person name="Meier V. D."/>
        </authorList>
    </citation>
    <scope>NUCLEOTIDE SEQUENCE</scope>
    <source>
        <strain evidence="3">AVDCRST_MAG17</strain>
    </source>
</reference>
<organism evidence="3">
    <name type="scientific">uncultured Solirubrobacterales bacterium</name>
    <dbReference type="NCBI Taxonomy" id="768556"/>
    <lineage>
        <taxon>Bacteria</taxon>
        <taxon>Bacillati</taxon>
        <taxon>Actinomycetota</taxon>
        <taxon>Thermoleophilia</taxon>
        <taxon>Solirubrobacterales</taxon>
        <taxon>environmental samples</taxon>
    </lineage>
</organism>
<dbReference type="Pfam" id="PF02649">
    <property type="entry name" value="GCHY-1"/>
    <property type="match status" value="1"/>
</dbReference>
<gene>
    <name evidence="3" type="ORF">AVDCRST_MAG17-715</name>
</gene>
<proteinExistence type="predicted"/>
<accession>A0A6J4S5Q6</accession>
<feature type="region of interest" description="Disordered" evidence="2">
    <location>
        <begin position="247"/>
        <end position="266"/>
    </location>
</feature>
<dbReference type="PANTHER" id="PTHR36445:SF1">
    <property type="entry name" value="GTP CYCLOHYDROLASE MPTA"/>
    <property type="match status" value="1"/>
</dbReference>
<evidence type="ECO:0000313" key="3">
    <source>
        <dbReference type="EMBL" id="CAA9489920.1"/>
    </source>
</evidence>
<name>A0A6J4S5Q6_9ACTN</name>